<dbReference type="SUPFAM" id="SSF56112">
    <property type="entry name" value="Protein kinase-like (PK-like)"/>
    <property type="match status" value="1"/>
</dbReference>
<dbReference type="SMART" id="SM00220">
    <property type="entry name" value="S_TKc"/>
    <property type="match status" value="1"/>
</dbReference>
<protein>
    <submittedName>
        <fullName evidence="5">Testis-specific serine/threonine-protein kinase 5 (TSK-5) (TSSK-5) (Testis-specific kinase 5)</fullName>
    </submittedName>
</protein>
<dbReference type="GO" id="GO:0010506">
    <property type="term" value="P:regulation of autophagy"/>
    <property type="evidence" value="ECO:0007669"/>
    <property type="project" value="InterPro"/>
</dbReference>
<dbReference type="SUPFAM" id="SSF48452">
    <property type="entry name" value="TPR-like"/>
    <property type="match status" value="1"/>
</dbReference>
<dbReference type="SMART" id="SM00028">
    <property type="entry name" value="TPR"/>
    <property type="match status" value="2"/>
</dbReference>
<evidence type="ECO:0000313" key="5">
    <source>
        <dbReference type="EMBL" id="CAL4796930.1"/>
    </source>
</evidence>
<dbReference type="Pfam" id="PF00069">
    <property type="entry name" value="Pkinase"/>
    <property type="match status" value="1"/>
</dbReference>
<dbReference type="InterPro" id="IPR045269">
    <property type="entry name" value="Atg1-like"/>
</dbReference>
<dbReference type="GO" id="GO:0005524">
    <property type="term" value="F:ATP binding"/>
    <property type="evidence" value="ECO:0007669"/>
    <property type="project" value="InterPro"/>
</dbReference>
<dbReference type="OrthoDB" id="413545at2759"/>
<comment type="caution">
    <text evidence="3">The sequence shown here is derived from an EMBL/GenBank/DDBJ whole genome shotgun (WGS) entry which is preliminary data.</text>
</comment>
<keyword evidence="6" id="KW-1185">Reference proteome</keyword>
<feature type="region of interest" description="Disordered" evidence="1">
    <location>
        <begin position="38"/>
        <end position="59"/>
    </location>
</feature>
<evidence type="ECO:0000256" key="1">
    <source>
        <dbReference type="SAM" id="MobiDB-lite"/>
    </source>
</evidence>
<evidence type="ECO:0000313" key="6">
    <source>
        <dbReference type="Proteomes" id="UP001152797"/>
    </source>
</evidence>
<dbReference type="GO" id="GO:0004674">
    <property type="term" value="F:protein serine/threonine kinase activity"/>
    <property type="evidence" value="ECO:0007669"/>
    <property type="project" value="InterPro"/>
</dbReference>
<reference evidence="3" key="1">
    <citation type="submission" date="2022-10" db="EMBL/GenBank/DDBJ databases">
        <authorList>
            <person name="Chen Y."/>
            <person name="Dougan E. K."/>
            <person name="Chan C."/>
            <person name="Rhodes N."/>
            <person name="Thang M."/>
        </authorList>
    </citation>
    <scope>NUCLEOTIDE SEQUENCE</scope>
</reference>
<dbReference type="EMBL" id="CAMXCT030004573">
    <property type="protein sequence ID" value="CAL4796930.1"/>
    <property type="molecule type" value="Genomic_DNA"/>
</dbReference>
<dbReference type="PANTHER" id="PTHR24348">
    <property type="entry name" value="SERINE/THREONINE-PROTEIN KINASE UNC-51-RELATED"/>
    <property type="match status" value="1"/>
</dbReference>
<dbReference type="InterPro" id="IPR019734">
    <property type="entry name" value="TPR_rpt"/>
</dbReference>
<dbReference type="InterPro" id="IPR011009">
    <property type="entry name" value="Kinase-like_dom_sf"/>
</dbReference>
<dbReference type="Proteomes" id="UP001152797">
    <property type="component" value="Unassembled WGS sequence"/>
</dbReference>
<dbReference type="EMBL" id="CAMXCT020004573">
    <property type="protein sequence ID" value="CAL1162993.1"/>
    <property type="molecule type" value="Genomic_DNA"/>
</dbReference>
<keyword evidence="5" id="KW-0418">Kinase</keyword>
<dbReference type="Gene3D" id="1.10.510.10">
    <property type="entry name" value="Transferase(Phosphotransferase) domain 1"/>
    <property type="match status" value="1"/>
</dbReference>
<dbReference type="EMBL" id="CAMXCT010004573">
    <property type="protein sequence ID" value="CAI4009618.1"/>
    <property type="molecule type" value="Genomic_DNA"/>
</dbReference>
<proteinExistence type="predicted"/>
<dbReference type="Gene3D" id="1.25.40.10">
    <property type="entry name" value="Tetratricopeptide repeat domain"/>
    <property type="match status" value="1"/>
</dbReference>
<keyword evidence="5" id="KW-0808">Transferase</keyword>
<dbReference type="InterPro" id="IPR000719">
    <property type="entry name" value="Prot_kinase_dom"/>
</dbReference>
<feature type="domain" description="Protein kinase" evidence="2">
    <location>
        <begin position="230"/>
        <end position="516"/>
    </location>
</feature>
<evidence type="ECO:0000313" key="3">
    <source>
        <dbReference type="EMBL" id="CAI4009618.1"/>
    </source>
</evidence>
<dbReference type="InterPro" id="IPR011990">
    <property type="entry name" value="TPR-like_helical_dom_sf"/>
</dbReference>
<gene>
    <name evidence="3" type="ORF">C1SCF055_LOCUS34962</name>
</gene>
<name>A0A9P1DJ66_9DINO</name>
<dbReference type="PROSITE" id="PS50011">
    <property type="entry name" value="PROTEIN_KINASE_DOM"/>
    <property type="match status" value="1"/>
</dbReference>
<evidence type="ECO:0000259" key="2">
    <source>
        <dbReference type="PROSITE" id="PS50011"/>
    </source>
</evidence>
<dbReference type="GO" id="GO:0005737">
    <property type="term" value="C:cytoplasm"/>
    <property type="evidence" value="ECO:0007669"/>
    <property type="project" value="TreeGrafter"/>
</dbReference>
<organism evidence="3">
    <name type="scientific">Cladocopium goreaui</name>
    <dbReference type="NCBI Taxonomy" id="2562237"/>
    <lineage>
        <taxon>Eukaryota</taxon>
        <taxon>Sar</taxon>
        <taxon>Alveolata</taxon>
        <taxon>Dinophyceae</taxon>
        <taxon>Suessiales</taxon>
        <taxon>Symbiodiniaceae</taxon>
        <taxon>Cladocopium</taxon>
    </lineage>
</organism>
<evidence type="ECO:0000313" key="4">
    <source>
        <dbReference type="EMBL" id="CAL1162993.1"/>
    </source>
</evidence>
<reference evidence="4" key="2">
    <citation type="submission" date="2024-04" db="EMBL/GenBank/DDBJ databases">
        <authorList>
            <person name="Chen Y."/>
            <person name="Shah S."/>
            <person name="Dougan E. K."/>
            <person name="Thang M."/>
            <person name="Chan C."/>
        </authorList>
    </citation>
    <scope>NUCLEOTIDE SEQUENCE [LARGE SCALE GENOMIC DNA]</scope>
</reference>
<accession>A0A9P1DJ66</accession>
<dbReference type="AlphaFoldDB" id="A0A9P1DJ66"/>
<sequence>MACRTSRGKMVLIEDVDDEPTKVEAKPSSEWRRIQVVEADSDDDAEANVEPPKASRPQRVWSDPCPDLEITCTVAGIEDAKSRGNRLYVDGKLAESERWFTKAIWFYESGKVREVPGDLRCALHTNRALARLKLQRFADAEHDCSTVLEEKPENGKARYRRATARFEQGKLVPALEDAKKALLSLPTDSRLALCQLGVDVGPHDTIVQEDGWDVIMPAANGWSAWNPHRFQMVRKLEDAPRNNGRVLLMKDTLNSMLVAVKQVPTWWMLGNHCEFQTAYPCETEMPWMDVAYSAFLKQVGFHWACELLGVYRDETCTYIVSSFASQGDLFYWSSQLDLPPGMDREAAVQPLAVQMLRAVQELHDLSIAHNDLSCENILVTKVEDTLEIRIIDLAAASGGRISSGARGKDMYAAPEVHTGKKYDAFLADAFSLGVIILSALLQRYPWNSTKPGCCKSFEYVRKHGLRQYLIKRKLSGTNMVFADVLSEPCIHLLEGLLCFDPQYRLTLGEMVWSEGVDETAERCSVWSEDWVLSAPQPWAREIGEF</sequence>